<comment type="caution">
    <text evidence="3">The sequence shown here is derived from an EMBL/GenBank/DDBJ whole genome shotgun (WGS) entry which is preliminary data.</text>
</comment>
<accession>A0A179HJ56</accession>
<proteinExistence type="predicted"/>
<feature type="signal peptide" evidence="2">
    <location>
        <begin position="1"/>
        <end position="19"/>
    </location>
</feature>
<dbReference type="GeneID" id="28886775"/>
<feature type="chain" id="PRO_5008103575" evidence="2">
    <location>
        <begin position="20"/>
        <end position="178"/>
    </location>
</feature>
<dbReference type="EMBL" id="LSBI01000004">
    <property type="protein sequence ID" value="OAQ90486.1"/>
    <property type="molecule type" value="Genomic_DNA"/>
</dbReference>
<organism evidence="3 4">
    <name type="scientific">Purpureocillium lilacinum</name>
    <name type="common">Paecilomyces lilacinus</name>
    <dbReference type="NCBI Taxonomy" id="33203"/>
    <lineage>
        <taxon>Eukaryota</taxon>
        <taxon>Fungi</taxon>
        <taxon>Dikarya</taxon>
        <taxon>Ascomycota</taxon>
        <taxon>Pezizomycotina</taxon>
        <taxon>Sordariomycetes</taxon>
        <taxon>Hypocreomycetidae</taxon>
        <taxon>Hypocreales</taxon>
        <taxon>Ophiocordycipitaceae</taxon>
        <taxon>Purpureocillium</taxon>
    </lineage>
</organism>
<feature type="region of interest" description="Disordered" evidence="1">
    <location>
        <begin position="17"/>
        <end position="84"/>
    </location>
</feature>
<dbReference type="Proteomes" id="UP000078340">
    <property type="component" value="Unassembled WGS sequence"/>
</dbReference>
<sequence>MYFLNLLLTASLLRGLSLADPSPASPRPPNTLRSTGRPSRTASPEYSSGDSEVGHDSSADTSGDSGFDTDSENSALCKERGPNDPPSYYIRCGKSFQENVGAPKHCRRRGYAHCEGQRYVLLDSIPKAQQEECRRLCRCMTGIPAWMTTENGWQGTISGSRANQGKGKGKAAEGNSLL</sequence>
<evidence type="ECO:0000313" key="4">
    <source>
        <dbReference type="Proteomes" id="UP000078340"/>
    </source>
</evidence>
<evidence type="ECO:0000256" key="2">
    <source>
        <dbReference type="SAM" id="SignalP"/>
    </source>
</evidence>
<dbReference type="KEGG" id="plj:28886775"/>
<name>A0A179HJ56_PURLI</name>
<keyword evidence="2" id="KW-0732">Signal</keyword>
<protein>
    <submittedName>
        <fullName evidence="3">Uncharacterized protein</fullName>
    </submittedName>
</protein>
<evidence type="ECO:0000256" key="1">
    <source>
        <dbReference type="SAM" id="MobiDB-lite"/>
    </source>
</evidence>
<feature type="compositionally biased region" description="Polar residues" evidence="1">
    <location>
        <begin position="153"/>
        <end position="163"/>
    </location>
</feature>
<feature type="compositionally biased region" description="Polar residues" evidence="1">
    <location>
        <begin position="31"/>
        <end position="50"/>
    </location>
</feature>
<feature type="compositionally biased region" description="Low complexity" evidence="1">
    <location>
        <begin position="59"/>
        <end position="68"/>
    </location>
</feature>
<gene>
    <name evidence="3" type="ORF">VFPFJ_04646</name>
</gene>
<evidence type="ECO:0000313" key="3">
    <source>
        <dbReference type="EMBL" id="OAQ90486.1"/>
    </source>
</evidence>
<reference evidence="3 4" key="1">
    <citation type="submission" date="2016-02" db="EMBL/GenBank/DDBJ databases">
        <title>Biosynthesis of antibiotic leucinostatins and their inhibition on Phytophthora in bio-control Purpureocillium lilacinum.</title>
        <authorList>
            <person name="Wang G."/>
            <person name="Liu Z."/>
            <person name="Lin R."/>
            <person name="Li E."/>
            <person name="Mao Z."/>
            <person name="Ling J."/>
            <person name="Yin W."/>
            <person name="Xie B."/>
        </authorList>
    </citation>
    <scope>NUCLEOTIDE SEQUENCE [LARGE SCALE GENOMIC DNA]</scope>
    <source>
        <strain evidence="3">PLFJ-1</strain>
    </source>
</reference>
<dbReference type="AlphaFoldDB" id="A0A179HJ56"/>
<feature type="region of interest" description="Disordered" evidence="1">
    <location>
        <begin position="153"/>
        <end position="178"/>
    </location>
</feature>